<reference evidence="1 2" key="1">
    <citation type="journal article" name="Front. Microbiol.">
        <title>Sugar Metabolism of the First Thermophilic Planctomycete Thermogutta terrifontis: Comparative Genomic and Transcriptomic Approaches.</title>
        <authorList>
            <person name="Elcheninov A.G."/>
            <person name="Menzel P."/>
            <person name="Gudbergsdottir S.R."/>
            <person name="Slesarev A.I."/>
            <person name="Kadnikov V.V."/>
            <person name="Krogh A."/>
            <person name="Bonch-Osmolovskaya E.A."/>
            <person name="Peng X."/>
            <person name="Kublanov I.V."/>
        </authorList>
    </citation>
    <scope>NUCLEOTIDE SEQUENCE [LARGE SCALE GENOMIC DNA]</scope>
    <source>
        <strain evidence="1 2">R1</strain>
    </source>
</reference>
<proteinExistence type="predicted"/>
<sequence>MIARFTGATGLASSQTILAFILRGFGPLFCLRHDGGDRS</sequence>
<evidence type="ECO:0000313" key="2">
    <source>
        <dbReference type="Proteomes" id="UP000215086"/>
    </source>
</evidence>
<keyword evidence="2" id="KW-1185">Reference proteome</keyword>
<gene>
    <name evidence="1" type="ORF">THTE_3996</name>
</gene>
<dbReference type="KEGG" id="ttf:THTE_3996"/>
<protein>
    <submittedName>
        <fullName evidence="1">Uncharacterized protein</fullName>
    </submittedName>
</protein>
<dbReference type="EMBL" id="CP018477">
    <property type="protein sequence ID" value="ASV76597.1"/>
    <property type="molecule type" value="Genomic_DNA"/>
</dbReference>
<name>A0A286RKZ4_9BACT</name>
<organism evidence="1 2">
    <name type="scientific">Thermogutta terrifontis</name>
    <dbReference type="NCBI Taxonomy" id="1331910"/>
    <lineage>
        <taxon>Bacteria</taxon>
        <taxon>Pseudomonadati</taxon>
        <taxon>Planctomycetota</taxon>
        <taxon>Planctomycetia</taxon>
        <taxon>Pirellulales</taxon>
        <taxon>Thermoguttaceae</taxon>
        <taxon>Thermogutta</taxon>
    </lineage>
</organism>
<dbReference type="Proteomes" id="UP000215086">
    <property type="component" value="Chromosome"/>
</dbReference>
<dbReference type="AlphaFoldDB" id="A0A286RKZ4"/>
<evidence type="ECO:0000313" key="1">
    <source>
        <dbReference type="EMBL" id="ASV76597.1"/>
    </source>
</evidence>
<accession>A0A286RKZ4</accession>